<dbReference type="InterPro" id="IPR057495">
    <property type="entry name" value="AAA_lid_BCS1"/>
</dbReference>
<name>A0AA35QEJ3_9HYPO</name>
<sequence>MTLLSNVSPPLIQEALSQPMSIVDLFIPGFSNITTVASQVLNGNMTIYTQLMCLFGLATLLKPYLSQLRDWLIEDFKQIYEGTSLPLEASTVHIKQSDETYDMIQAWVSSHKLDASRSILAKVMMKRKTQDDYDAHTKKSLRYAPWEGAFYFWYRLNLFLYKATRVQVGFYPQEQISITCVGRSTSILKVFMEDCRREYLDTLKNKTIIYGHRGNCWVKEREVITRPLSTVILDEQQKMPLINDIQKFLDPKTKSRYSACSVPYRRGYLLFGPPGTGKTSFSLSIAGALDMDIYVLSIPSMKDDLLKDLFVELPRRCVVLLEDIDAANATRSRDSSEEDSDSDGDTRSQKTGLTLSGLLNVLDGVSSQDDRVLIMTTNHPRKLDAALTRPGRVDKKISFQLASRTVAKEIYCFMFGQAGDVDTHPGPNEKIKKQGEEFAAKIPELKFSPAEVMAYLQQYWDSPASAIEHCREWVDDLIQEKEMNAASLENGEPELA</sequence>
<keyword evidence="9" id="KW-0496">Mitochondrion</keyword>
<keyword evidence="3" id="KW-0812">Transmembrane</keyword>
<dbReference type="EMBL" id="CABFNP030001341">
    <property type="protein sequence ID" value="CAI6100525.1"/>
    <property type="molecule type" value="Genomic_DNA"/>
</dbReference>
<keyword evidence="8" id="KW-1133">Transmembrane helix</keyword>
<dbReference type="Proteomes" id="UP001160390">
    <property type="component" value="Unassembled WGS sequence"/>
</dbReference>
<evidence type="ECO:0000313" key="16">
    <source>
        <dbReference type="EMBL" id="CAI6100525.1"/>
    </source>
</evidence>
<evidence type="ECO:0000256" key="8">
    <source>
        <dbReference type="ARBA" id="ARBA00022989"/>
    </source>
</evidence>
<dbReference type="Gene3D" id="3.40.50.300">
    <property type="entry name" value="P-loop containing nucleotide triphosphate hydrolases"/>
    <property type="match status" value="1"/>
</dbReference>
<evidence type="ECO:0000313" key="17">
    <source>
        <dbReference type="Proteomes" id="UP001160390"/>
    </source>
</evidence>
<dbReference type="PROSITE" id="PS00674">
    <property type="entry name" value="AAA"/>
    <property type="match status" value="1"/>
</dbReference>
<dbReference type="GO" id="GO:0005743">
    <property type="term" value="C:mitochondrial inner membrane"/>
    <property type="evidence" value="ECO:0007669"/>
    <property type="project" value="UniProtKB-SubCell"/>
</dbReference>
<dbReference type="Pfam" id="PF25426">
    <property type="entry name" value="AAA_lid_BCS1"/>
    <property type="match status" value="1"/>
</dbReference>
<dbReference type="PANTHER" id="PTHR23070">
    <property type="entry name" value="BCS1 AAA-TYPE ATPASE"/>
    <property type="match status" value="1"/>
</dbReference>
<evidence type="ECO:0000259" key="14">
    <source>
        <dbReference type="SMART" id="SM00382"/>
    </source>
</evidence>
<evidence type="ECO:0000256" key="10">
    <source>
        <dbReference type="ARBA" id="ARBA00023136"/>
    </source>
</evidence>
<evidence type="ECO:0000256" key="12">
    <source>
        <dbReference type="RuleBase" id="RU003651"/>
    </source>
</evidence>
<dbReference type="InterPro" id="IPR027417">
    <property type="entry name" value="P-loop_NTPase"/>
</dbReference>
<dbReference type="SMART" id="SM00382">
    <property type="entry name" value="AAA"/>
    <property type="match status" value="1"/>
</dbReference>
<feature type="domain" description="BCS1 N-terminal" evidence="15">
    <location>
        <begin position="51"/>
        <end position="231"/>
    </location>
</feature>
<evidence type="ECO:0000256" key="3">
    <source>
        <dbReference type="ARBA" id="ARBA00022692"/>
    </source>
</evidence>
<dbReference type="SMART" id="SM01024">
    <property type="entry name" value="BCS1_N"/>
    <property type="match status" value="1"/>
</dbReference>
<dbReference type="InterPro" id="IPR003959">
    <property type="entry name" value="ATPase_AAA_core"/>
</dbReference>
<evidence type="ECO:0000256" key="9">
    <source>
        <dbReference type="ARBA" id="ARBA00023128"/>
    </source>
</evidence>
<comment type="subcellular location">
    <subcellularLocation>
        <location evidence="1">Mitochondrion inner membrane</location>
        <topology evidence="1">Single-pass membrane protein</topology>
    </subcellularLocation>
</comment>
<keyword evidence="7 12" id="KW-0067">ATP-binding</keyword>
<evidence type="ECO:0000256" key="2">
    <source>
        <dbReference type="ARBA" id="ARBA00007448"/>
    </source>
</evidence>
<dbReference type="SUPFAM" id="SSF52540">
    <property type="entry name" value="P-loop containing nucleoside triphosphate hydrolases"/>
    <property type="match status" value="1"/>
</dbReference>
<evidence type="ECO:0000256" key="6">
    <source>
        <dbReference type="ARBA" id="ARBA00022801"/>
    </source>
</evidence>
<evidence type="ECO:0000259" key="15">
    <source>
        <dbReference type="SMART" id="SM01024"/>
    </source>
</evidence>
<dbReference type="Pfam" id="PF00004">
    <property type="entry name" value="AAA"/>
    <property type="match status" value="1"/>
</dbReference>
<dbReference type="InterPro" id="IPR003593">
    <property type="entry name" value="AAA+_ATPase"/>
</dbReference>
<dbReference type="GO" id="GO:0005524">
    <property type="term" value="F:ATP binding"/>
    <property type="evidence" value="ECO:0007669"/>
    <property type="project" value="UniProtKB-KW"/>
</dbReference>
<protein>
    <submittedName>
        <fullName evidence="16">Uncharacterized protein</fullName>
    </submittedName>
</protein>
<evidence type="ECO:0000256" key="7">
    <source>
        <dbReference type="ARBA" id="ARBA00022840"/>
    </source>
</evidence>
<dbReference type="GO" id="GO:0016887">
    <property type="term" value="F:ATP hydrolysis activity"/>
    <property type="evidence" value="ECO:0007669"/>
    <property type="project" value="InterPro"/>
</dbReference>
<keyword evidence="17" id="KW-1185">Reference proteome</keyword>
<dbReference type="InterPro" id="IPR014851">
    <property type="entry name" value="BCS1_N"/>
</dbReference>
<feature type="region of interest" description="Disordered" evidence="13">
    <location>
        <begin position="330"/>
        <end position="351"/>
    </location>
</feature>
<evidence type="ECO:0000256" key="4">
    <source>
        <dbReference type="ARBA" id="ARBA00022741"/>
    </source>
</evidence>
<comment type="catalytic activity">
    <reaction evidence="11">
        <text>ATP + H2O = ADP + phosphate + H(+)</text>
        <dbReference type="Rhea" id="RHEA:13065"/>
        <dbReference type="ChEBI" id="CHEBI:15377"/>
        <dbReference type="ChEBI" id="CHEBI:15378"/>
        <dbReference type="ChEBI" id="CHEBI:30616"/>
        <dbReference type="ChEBI" id="CHEBI:43474"/>
        <dbReference type="ChEBI" id="CHEBI:456216"/>
    </reaction>
    <physiologicalReaction direction="left-to-right" evidence="11">
        <dbReference type="Rhea" id="RHEA:13066"/>
    </physiologicalReaction>
</comment>
<keyword evidence="5" id="KW-0999">Mitochondrion inner membrane</keyword>
<proteinExistence type="inferred from homology"/>
<gene>
    <name evidence="16" type="ORF">CCHLO57077_00019687</name>
</gene>
<dbReference type="InterPro" id="IPR003960">
    <property type="entry name" value="ATPase_AAA_CS"/>
</dbReference>
<evidence type="ECO:0000256" key="11">
    <source>
        <dbReference type="ARBA" id="ARBA00048778"/>
    </source>
</evidence>
<dbReference type="InterPro" id="IPR050747">
    <property type="entry name" value="Mitochondrial_chaperone_BCS1"/>
</dbReference>
<keyword evidence="6" id="KW-0378">Hydrolase</keyword>
<keyword evidence="10" id="KW-0472">Membrane</keyword>
<dbReference type="AlphaFoldDB" id="A0AA35QEJ3"/>
<evidence type="ECO:0000256" key="5">
    <source>
        <dbReference type="ARBA" id="ARBA00022792"/>
    </source>
</evidence>
<comment type="caution">
    <text evidence="16">The sequence shown here is derived from an EMBL/GenBank/DDBJ whole genome shotgun (WGS) entry which is preliminary data.</text>
</comment>
<dbReference type="Pfam" id="PF08740">
    <property type="entry name" value="BCS1_N"/>
    <property type="match status" value="1"/>
</dbReference>
<feature type="domain" description="AAA+ ATPase" evidence="14">
    <location>
        <begin position="264"/>
        <end position="403"/>
    </location>
</feature>
<organism evidence="16 17">
    <name type="scientific">Clonostachys chloroleuca</name>
    <dbReference type="NCBI Taxonomy" id="1926264"/>
    <lineage>
        <taxon>Eukaryota</taxon>
        <taxon>Fungi</taxon>
        <taxon>Dikarya</taxon>
        <taxon>Ascomycota</taxon>
        <taxon>Pezizomycotina</taxon>
        <taxon>Sordariomycetes</taxon>
        <taxon>Hypocreomycetidae</taxon>
        <taxon>Hypocreales</taxon>
        <taxon>Bionectriaceae</taxon>
        <taxon>Clonostachys</taxon>
    </lineage>
</organism>
<accession>A0AA35QEJ3</accession>
<comment type="similarity">
    <text evidence="2">Belongs to the AAA ATPase family. BCS1 subfamily.</text>
</comment>
<evidence type="ECO:0000256" key="1">
    <source>
        <dbReference type="ARBA" id="ARBA00004434"/>
    </source>
</evidence>
<keyword evidence="4 12" id="KW-0547">Nucleotide-binding</keyword>
<evidence type="ECO:0000256" key="13">
    <source>
        <dbReference type="SAM" id="MobiDB-lite"/>
    </source>
</evidence>
<reference evidence="16" key="1">
    <citation type="submission" date="2023-01" db="EMBL/GenBank/DDBJ databases">
        <authorList>
            <person name="Piombo E."/>
        </authorList>
    </citation>
    <scope>NUCLEOTIDE SEQUENCE</scope>
</reference>